<dbReference type="InterPro" id="IPR039424">
    <property type="entry name" value="SBP_5"/>
</dbReference>
<dbReference type="EMBL" id="JBBKTX010000009">
    <property type="protein sequence ID" value="MFK4752466.1"/>
    <property type="molecule type" value="Genomic_DNA"/>
</dbReference>
<dbReference type="PANTHER" id="PTHR30290">
    <property type="entry name" value="PERIPLASMIC BINDING COMPONENT OF ABC TRANSPORTER"/>
    <property type="match status" value="1"/>
</dbReference>
<reference evidence="2 3" key="1">
    <citation type="submission" date="2024-03" db="EMBL/GenBank/DDBJ databases">
        <title>High-quality draft genome sequence of Oceanobacter sp. wDCs-4.</title>
        <authorList>
            <person name="Dong C."/>
        </authorList>
    </citation>
    <scope>NUCLEOTIDE SEQUENCE [LARGE SCALE GENOMIC DNA]</scope>
    <source>
        <strain evidence="3">wDCs-4</strain>
    </source>
</reference>
<sequence length="531" mass="59554">MPGSFYTSHQSQNPQRTGGLIIWHTLVSLCCIGLLCGPLTTNATQIADADGVITVTYAPAPQTLEWQTPTPTPWGDPTAASGGIFRLSIQGKPSTLRRFGPETPSELSQLLADLQLPLLARHPQTGMPTPMLASQWAVADHRITYQLTPAALWSDGTPITSGDIAFTLQFLSDPANKTPWQAHSLRACIRGIEIHDQQRFSLITTAPVTKQTLLQISDLRATAQHFYQPNLQWPRQYDWRPEPTSGPYRITEVIPSERLIINRTTPWWGDQLPQFANRFNASQIQLRFTKSLQDSYQLLQRGDLDALALNSQQNWDSPVVTQLLSQRPITRYQHYFQGAQPTSALLINKQHLQLIVKKTILTLIHTGSLSSPFLQQQLDVFKTQGYQINDLPLSQGELLEQLKTRTFDLAWVTLDGLNDTTVAEYIAWLTEKSTGASNIELKQDKNQQGVSQYLAWQWARLPAWLGTRYSNDLFNPFDPVTGGLFWIDQRLKATALARATKFTPNQTLTSDAYRAKSQTIKPVGPVSANFK</sequence>
<proteinExistence type="predicted"/>
<dbReference type="RefSeq" id="WP_416205730.1">
    <property type="nucleotide sequence ID" value="NZ_JBBKTX010000009.1"/>
</dbReference>
<accession>A0ABW8NHV4</accession>
<keyword evidence="3" id="KW-1185">Reference proteome</keyword>
<name>A0ABW8NHV4_9GAMM</name>
<feature type="domain" description="Solute-binding protein family 5" evidence="1">
    <location>
        <begin position="128"/>
        <end position="324"/>
    </location>
</feature>
<comment type="caution">
    <text evidence="2">The sequence shown here is derived from an EMBL/GenBank/DDBJ whole genome shotgun (WGS) entry which is preliminary data.</text>
</comment>
<gene>
    <name evidence="2" type="ORF">WG929_08615</name>
</gene>
<evidence type="ECO:0000313" key="2">
    <source>
        <dbReference type="EMBL" id="MFK4752466.1"/>
    </source>
</evidence>
<evidence type="ECO:0000313" key="3">
    <source>
        <dbReference type="Proteomes" id="UP001620597"/>
    </source>
</evidence>
<dbReference type="Proteomes" id="UP001620597">
    <property type="component" value="Unassembled WGS sequence"/>
</dbReference>
<organism evidence="2 3">
    <name type="scientific">Oceanobacter antarcticus</name>
    <dbReference type="NCBI Taxonomy" id="3133425"/>
    <lineage>
        <taxon>Bacteria</taxon>
        <taxon>Pseudomonadati</taxon>
        <taxon>Pseudomonadota</taxon>
        <taxon>Gammaproteobacteria</taxon>
        <taxon>Oceanospirillales</taxon>
        <taxon>Oceanospirillaceae</taxon>
        <taxon>Oceanobacter</taxon>
    </lineage>
</organism>
<dbReference type="Pfam" id="PF00496">
    <property type="entry name" value="SBP_bac_5"/>
    <property type="match status" value="1"/>
</dbReference>
<protein>
    <submittedName>
        <fullName evidence="2">ABC transporter substrate-binding protein</fullName>
    </submittedName>
</protein>
<dbReference type="Gene3D" id="3.40.190.10">
    <property type="entry name" value="Periplasmic binding protein-like II"/>
    <property type="match status" value="1"/>
</dbReference>
<dbReference type="SUPFAM" id="SSF53850">
    <property type="entry name" value="Periplasmic binding protein-like II"/>
    <property type="match status" value="1"/>
</dbReference>
<dbReference type="InterPro" id="IPR000914">
    <property type="entry name" value="SBP_5_dom"/>
</dbReference>
<evidence type="ECO:0000259" key="1">
    <source>
        <dbReference type="Pfam" id="PF00496"/>
    </source>
</evidence>